<dbReference type="AlphaFoldDB" id="W5Y510"/>
<dbReference type="InterPro" id="IPR051125">
    <property type="entry name" value="ABC-4/HrtB_transporter"/>
</dbReference>
<gene>
    <name evidence="9" type="ORF">B843_12745</name>
</gene>
<dbReference type="PANTHER" id="PTHR43738">
    <property type="entry name" value="ABC TRANSPORTER, MEMBRANE PROTEIN"/>
    <property type="match status" value="1"/>
</dbReference>
<feature type="transmembrane region" description="Helical" evidence="7">
    <location>
        <begin position="12"/>
        <end position="35"/>
    </location>
</feature>
<evidence type="ECO:0000313" key="9">
    <source>
        <dbReference type="EMBL" id="AHI23925.1"/>
    </source>
</evidence>
<evidence type="ECO:0000256" key="7">
    <source>
        <dbReference type="SAM" id="Phobius"/>
    </source>
</evidence>
<evidence type="ECO:0000259" key="8">
    <source>
        <dbReference type="Pfam" id="PF02687"/>
    </source>
</evidence>
<protein>
    <submittedName>
        <fullName evidence="9">Hemin toxicity ABC transporter membrane protein</fullName>
    </submittedName>
</protein>
<keyword evidence="10" id="KW-1185">Reference proteome</keyword>
<evidence type="ECO:0000256" key="6">
    <source>
        <dbReference type="ARBA" id="ARBA00023136"/>
    </source>
</evidence>
<keyword evidence="4 7" id="KW-0812">Transmembrane</keyword>
<dbReference type="RefSeq" id="WP_025253897.1">
    <property type="nucleotide sequence ID" value="NZ_CP004353.1"/>
</dbReference>
<dbReference type="Pfam" id="PF02687">
    <property type="entry name" value="FtsX"/>
    <property type="match status" value="1"/>
</dbReference>
<evidence type="ECO:0000256" key="4">
    <source>
        <dbReference type="ARBA" id="ARBA00022692"/>
    </source>
</evidence>
<evidence type="ECO:0000313" key="10">
    <source>
        <dbReference type="Proteomes" id="UP000019222"/>
    </source>
</evidence>
<dbReference type="PATRIC" id="fig|1224164.3.peg.2570"/>
<keyword evidence="6 7" id="KW-0472">Membrane</keyword>
<feature type="domain" description="ABC3 transporter permease C-terminal" evidence="8">
    <location>
        <begin position="239"/>
        <end position="346"/>
    </location>
</feature>
<proteinExistence type="predicted"/>
<evidence type="ECO:0000256" key="5">
    <source>
        <dbReference type="ARBA" id="ARBA00022989"/>
    </source>
</evidence>
<feature type="transmembrane region" description="Helical" evidence="7">
    <location>
        <begin position="284"/>
        <end position="306"/>
    </location>
</feature>
<organism evidence="9 10">
    <name type="scientific">Corynebacterium vitaeruminis DSM 20294</name>
    <dbReference type="NCBI Taxonomy" id="1224164"/>
    <lineage>
        <taxon>Bacteria</taxon>
        <taxon>Bacillati</taxon>
        <taxon>Actinomycetota</taxon>
        <taxon>Actinomycetes</taxon>
        <taxon>Mycobacteriales</taxon>
        <taxon>Corynebacteriaceae</taxon>
        <taxon>Corynebacterium</taxon>
    </lineage>
</organism>
<keyword evidence="2" id="KW-0813">Transport</keyword>
<dbReference type="eggNOG" id="COG0577">
    <property type="taxonomic scope" value="Bacteria"/>
</dbReference>
<dbReference type="PANTHER" id="PTHR43738:SF1">
    <property type="entry name" value="HEMIN TRANSPORT SYSTEM PERMEASE PROTEIN HRTB-RELATED"/>
    <property type="match status" value="1"/>
</dbReference>
<comment type="subcellular location">
    <subcellularLocation>
        <location evidence="1">Cell membrane</location>
        <topology evidence="1">Multi-pass membrane protein</topology>
    </subcellularLocation>
</comment>
<keyword evidence="5 7" id="KW-1133">Transmembrane helix</keyword>
<evidence type="ECO:0000256" key="1">
    <source>
        <dbReference type="ARBA" id="ARBA00004651"/>
    </source>
</evidence>
<name>W5Y510_9CORY</name>
<dbReference type="Proteomes" id="UP000019222">
    <property type="component" value="Chromosome"/>
</dbReference>
<accession>W5Y510</accession>
<evidence type="ECO:0000256" key="3">
    <source>
        <dbReference type="ARBA" id="ARBA00022475"/>
    </source>
</evidence>
<dbReference type="KEGG" id="cvt:B843_12745"/>
<dbReference type="EMBL" id="CP004353">
    <property type="protein sequence ID" value="AHI23925.1"/>
    <property type="molecule type" value="Genomic_DNA"/>
</dbReference>
<dbReference type="STRING" id="1224164.B843_12745"/>
<feature type="transmembrane region" description="Helical" evidence="7">
    <location>
        <begin position="238"/>
        <end position="257"/>
    </location>
</feature>
<keyword evidence="3" id="KW-1003">Cell membrane</keyword>
<evidence type="ECO:0000256" key="2">
    <source>
        <dbReference type="ARBA" id="ARBA00022448"/>
    </source>
</evidence>
<dbReference type="GO" id="GO:0005886">
    <property type="term" value="C:plasma membrane"/>
    <property type="evidence" value="ECO:0007669"/>
    <property type="project" value="UniProtKB-SubCell"/>
</dbReference>
<dbReference type="HOGENOM" id="CLU_060907_0_0_11"/>
<feature type="transmembrane region" description="Helical" evidence="7">
    <location>
        <begin position="312"/>
        <end position="338"/>
    </location>
</feature>
<reference evidence="9 10" key="1">
    <citation type="submission" date="2013-02" db="EMBL/GenBank/DDBJ databases">
        <title>The complete genome sequence of Corynebacterium vitaeruminis DSM 20294.</title>
        <authorList>
            <person name="Ruckert C."/>
            <person name="Albersmeier A."/>
            <person name="Kalinowski J."/>
        </authorList>
    </citation>
    <scope>NUCLEOTIDE SEQUENCE [LARGE SCALE GENOMIC DNA]</scope>
    <source>
        <strain evidence="10">ATCC 10234</strain>
    </source>
</reference>
<dbReference type="InterPro" id="IPR003838">
    <property type="entry name" value="ABC3_permease_C"/>
</dbReference>
<sequence length="354" mass="36328">MFLSLREIRTAGGRFLLIGSVTMFITLLIVMLTGLTQGLASRNTSALDSLGADAVVFSDPYTDNPEVSFSNSVADLGVAKQLATSDGVSALPLGVGQTRLEAGSGAEPVAVMGLPDGTTAAGATVSEKANVAREVADKLGIHAGDTIALAGQKVEVGQIVDNEYYSHSPAVWVDTATWQAVNHTQDAGTVLVAYGDATKDQWQQMAADTHTAITDTKGSYQGLAAYTSERSSLTSMQGFLYGISALVTISFLTVWTLQRTRDIAVLRALGASPSYVLIDALTQAAIVLAAGTGLGALVGLGLGALVQGSVPFLLSWSTVLVPAAGVFGLGIVGALIAVRQTTKVEPMAALGAAV</sequence>